<gene>
    <name evidence="2" type="ORF">IAR55_004926</name>
</gene>
<dbReference type="AlphaFoldDB" id="A0AAW0YM93"/>
<dbReference type="GeneID" id="92182184"/>
<reference evidence="2 3" key="1">
    <citation type="journal article" date="2024" name="bioRxiv">
        <title>Comparative genomics of Cryptococcus and Kwoniella reveals pathogenesis evolution and contrasting karyotype dynamics via intercentromeric recombination or chromosome fusion.</title>
        <authorList>
            <person name="Coelho M.A."/>
            <person name="David-Palma M."/>
            <person name="Shea T."/>
            <person name="Bowers K."/>
            <person name="McGinley-Smith S."/>
            <person name="Mohammad A.W."/>
            <person name="Gnirke A."/>
            <person name="Yurkov A.M."/>
            <person name="Nowrousian M."/>
            <person name="Sun S."/>
            <person name="Cuomo C.A."/>
            <person name="Heitman J."/>
        </authorList>
    </citation>
    <scope>NUCLEOTIDE SEQUENCE [LARGE SCALE GENOMIC DNA]</scope>
    <source>
        <strain evidence="2 3">CBS 13917</strain>
    </source>
</reference>
<accession>A0AAW0YM93</accession>
<sequence length="83" mass="9285">MITPILLPALEYPPSRPEFWAELSTGIELDDWAWLQWVNDPECVTAKDTLVGIVSLSTDAPKTVPDQINLDPVQNEVDPPSRK</sequence>
<keyword evidence="3" id="KW-1185">Reference proteome</keyword>
<protein>
    <submittedName>
        <fullName evidence="2">Uncharacterized protein</fullName>
    </submittedName>
</protein>
<evidence type="ECO:0000256" key="1">
    <source>
        <dbReference type="SAM" id="MobiDB-lite"/>
    </source>
</evidence>
<dbReference type="KEGG" id="kne:92182184"/>
<dbReference type="RefSeq" id="XP_066801479.1">
    <property type="nucleotide sequence ID" value="XM_066948020.1"/>
</dbReference>
<name>A0AAW0YM93_9TREE</name>
<proteinExistence type="predicted"/>
<comment type="caution">
    <text evidence="2">The sequence shown here is derived from an EMBL/GenBank/DDBJ whole genome shotgun (WGS) entry which is preliminary data.</text>
</comment>
<evidence type="ECO:0000313" key="3">
    <source>
        <dbReference type="Proteomes" id="UP001388673"/>
    </source>
</evidence>
<dbReference type="Proteomes" id="UP001388673">
    <property type="component" value="Unassembled WGS sequence"/>
</dbReference>
<evidence type="ECO:0000313" key="2">
    <source>
        <dbReference type="EMBL" id="KAK8849591.1"/>
    </source>
</evidence>
<dbReference type="EMBL" id="JBCAWK010000009">
    <property type="protein sequence ID" value="KAK8849591.1"/>
    <property type="molecule type" value="Genomic_DNA"/>
</dbReference>
<feature type="region of interest" description="Disordered" evidence="1">
    <location>
        <begin position="64"/>
        <end position="83"/>
    </location>
</feature>
<organism evidence="2 3">
    <name type="scientific">Kwoniella newhampshirensis</name>
    <dbReference type="NCBI Taxonomy" id="1651941"/>
    <lineage>
        <taxon>Eukaryota</taxon>
        <taxon>Fungi</taxon>
        <taxon>Dikarya</taxon>
        <taxon>Basidiomycota</taxon>
        <taxon>Agaricomycotina</taxon>
        <taxon>Tremellomycetes</taxon>
        <taxon>Tremellales</taxon>
        <taxon>Cryptococcaceae</taxon>
        <taxon>Kwoniella</taxon>
    </lineage>
</organism>